<evidence type="ECO:0000256" key="1">
    <source>
        <dbReference type="SAM" id="MobiDB-lite"/>
    </source>
</evidence>
<accession>A0A3N7FX47</accession>
<feature type="compositionally biased region" description="Basic and acidic residues" evidence="1">
    <location>
        <begin position="36"/>
        <end position="47"/>
    </location>
</feature>
<dbReference type="InParanoid" id="A0A3N7FX47"/>
<evidence type="ECO:0000313" key="3">
    <source>
        <dbReference type="Proteomes" id="UP000006729"/>
    </source>
</evidence>
<dbReference type="AlphaFoldDB" id="A0A3N7FX47"/>
<name>A0A3N7FX47_POPTR</name>
<organism evidence="2 3">
    <name type="scientific">Populus trichocarpa</name>
    <name type="common">Western balsam poplar</name>
    <name type="synonym">Populus balsamifera subsp. trichocarpa</name>
    <dbReference type="NCBI Taxonomy" id="3694"/>
    <lineage>
        <taxon>Eukaryota</taxon>
        <taxon>Viridiplantae</taxon>
        <taxon>Streptophyta</taxon>
        <taxon>Embryophyta</taxon>
        <taxon>Tracheophyta</taxon>
        <taxon>Spermatophyta</taxon>
        <taxon>Magnoliopsida</taxon>
        <taxon>eudicotyledons</taxon>
        <taxon>Gunneridae</taxon>
        <taxon>Pentapetalae</taxon>
        <taxon>rosids</taxon>
        <taxon>fabids</taxon>
        <taxon>Malpighiales</taxon>
        <taxon>Salicaceae</taxon>
        <taxon>Saliceae</taxon>
        <taxon>Populus</taxon>
    </lineage>
</organism>
<proteinExistence type="predicted"/>
<feature type="region of interest" description="Disordered" evidence="1">
    <location>
        <begin position="35"/>
        <end position="69"/>
    </location>
</feature>
<sequence>MSSVFGSASAICADYFGDEYGVPLLSSTIKKTGGHIAKESENSERIGHLASKSKNGDSKPSTMPWANNKEEHVSPAPVTFLDGLHMFFEINF</sequence>
<protein>
    <submittedName>
        <fullName evidence="2">Uncharacterized protein</fullName>
    </submittedName>
</protein>
<dbReference type="EMBL" id="CM009290">
    <property type="protein sequence ID" value="RQO86178.1"/>
    <property type="molecule type" value="Genomic_DNA"/>
</dbReference>
<evidence type="ECO:0000313" key="2">
    <source>
        <dbReference type="EMBL" id="RQO86178.1"/>
    </source>
</evidence>
<keyword evidence="3" id="KW-1185">Reference proteome</keyword>
<reference evidence="2 3" key="1">
    <citation type="journal article" date="2006" name="Science">
        <title>The genome of black cottonwood, Populus trichocarpa (Torr. &amp; Gray).</title>
        <authorList>
            <person name="Tuskan G.A."/>
            <person name="Difazio S."/>
            <person name="Jansson S."/>
            <person name="Bohlmann J."/>
            <person name="Grigoriev I."/>
            <person name="Hellsten U."/>
            <person name="Putnam N."/>
            <person name="Ralph S."/>
            <person name="Rombauts S."/>
            <person name="Salamov A."/>
            <person name="Schein J."/>
            <person name="Sterck L."/>
            <person name="Aerts A."/>
            <person name="Bhalerao R.R."/>
            <person name="Bhalerao R.P."/>
            <person name="Blaudez D."/>
            <person name="Boerjan W."/>
            <person name="Brun A."/>
            <person name="Brunner A."/>
            <person name="Busov V."/>
            <person name="Campbell M."/>
            <person name="Carlson J."/>
            <person name="Chalot M."/>
            <person name="Chapman J."/>
            <person name="Chen G.L."/>
            <person name="Cooper D."/>
            <person name="Coutinho P.M."/>
            <person name="Couturier J."/>
            <person name="Covert S."/>
            <person name="Cronk Q."/>
            <person name="Cunningham R."/>
            <person name="Davis J."/>
            <person name="Degroeve S."/>
            <person name="Dejardin A."/>
            <person name="Depamphilis C."/>
            <person name="Detter J."/>
            <person name="Dirks B."/>
            <person name="Dubchak I."/>
            <person name="Duplessis S."/>
            <person name="Ehlting J."/>
            <person name="Ellis B."/>
            <person name="Gendler K."/>
            <person name="Goodstein D."/>
            <person name="Gribskov M."/>
            <person name="Grimwood J."/>
            <person name="Groover A."/>
            <person name="Gunter L."/>
            <person name="Hamberger B."/>
            <person name="Heinze B."/>
            <person name="Helariutta Y."/>
            <person name="Henrissat B."/>
            <person name="Holligan D."/>
            <person name="Holt R."/>
            <person name="Huang W."/>
            <person name="Islam-Faridi N."/>
            <person name="Jones S."/>
            <person name="Jones-Rhoades M."/>
            <person name="Jorgensen R."/>
            <person name="Joshi C."/>
            <person name="Kangasjarvi J."/>
            <person name="Karlsson J."/>
            <person name="Kelleher C."/>
            <person name="Kirkpatrick R."/>
            <person name="Kirst M."/>
            <person name="Kohler A."/>
            <person name="Kalluri U."/>
            <person name="Larimer F."/>
            <person name="Leebens-Mack J."/>
            <person name="Leple J.C."/>
            <person name="Locascio P."/>
            <person name="Lou Y."/>
            <person name="Lucas S."/>
            <person name="Martin F."/>
            <person name="Montanini B."/>
            <person name="Napoli C."/>
            <person name="Nelson D.R."/>
            <person name="Nelson C."/>
            <person name="Nieminen K."/>
            <person name="Nilsson O."/>
            <person name="Pereda V."/>
            <person name="Peter G."/>
            <person name="Philippe R."/>
            <person name="Pilate G."/>
            <person name="Poliakov A."/>
            <person name="Razumovskaya J."/>
            <person name="Richardson P."/>
            <person name="Rinaldi C."/>
            <person name="Ritland K."/>
            <person name="Rouze P."/>
            <person name="Ryaboy D."/>
            <person name="Schmutz J."/>
            <person name="Schrader J."/>
            <person name="Segerman B."/>
            <person name="Shin H."/>
            <person name="Siddiqui A."/>
            <person name="Sterky F."/>
            <person name="Terry A."/>
            <person name="Tsai C.J."/>
            <person name="Uberbacher E."/>
            <person name="Unneberg P."/>
            <person name="Vahala J."/>
            <person name="Wall K."/>
            <person name="Wessler S."/>
            <person name="Yang G."/>
            <person name="Yin T."/>
            <person name="Douglas C."/>
            <person name="Marra M."/>
            <person name="Sandberg G."/>
            <person name="Van de Peer Y."/>
            <person name="Rokhsar D."/>
        </authorList>
    </citation>
    <scope>NUCLEOTIDE SEQUENCE [LARGE SCALE GENOMIC DNA]</scope>
    <source>
        <strain evidence="3">cv. Nisqually</strain>
    </source>
</reference>
<gene>
    <name evidence="2" type="ORF">POPTR_001G449700</name>
</gene>
<dbReference type="Proteomes" id="UP000006729">
    <property type="component" value="Chromosome 1"/>
</dbReference>